<dbReference type="EMBL" id="JAPZPY010000006">
    <property type="protein sequence ID" value="MCZ8380120.1"/>
    <property type="molecule type" value="Genomic_DNA"/>
</dbReference>
<protein>
    <submittedName>
        <fullName evidence="1">Uncharacterized protein</fullName>
    </submittedName>
</protein>
<comment type="caution">
    <text evidence="1">The sequence shown here is derived from an EMBL/GenBank/DDBJ whole genome shotgun (WGS) entry which is preliminary data.</text>
</comment>
<sequence length="76" mass="8165">MATNWSKIGPVSYFADVNIRIQRGPRIPLAGVPAASHFVVGGDDSTRGLDVIDQKCVDVRPKALRRVGKGLGVPHM</sequence>
<dbReference type="RefSeq" id="WP_269894782.1">
    <property type="nucleotide sequence ID" value="NZ_JAPZPY010000006.1"/>
</dbReference>
<accession>A0ABT4PUA7</accession>
<gene>
    <name evidence="1" type="ORF">O6P37_14705</name>
</gene>
<proteinExistence type="predicted"/>
<dbReference type="Proteomes" id="UP001142153">
    <property type="component" value="Unassembled WGS sequence"/>
</dbReference>
<evidence type="ECO:0000313" key="2">
    <source>
        <dbReference type="Proteomes" id="UP001142153"/>
    </source>
</evidence>
<reference evidence="1" key="1">
    <citation type="submission" date="2022-12" db="EMBL/GenBank/DDBJ databases">
        <authorList>
            <person name="Deng Y."/>
            <person name="Zhang Y.-Q."/>
        </authorList>
    </citation>
    <scope>NUCLEOTIDE SEQUENCE</scope>
    <source>
        <strain evidence="1">CPCC 205372</strain>
    </source>
</reference>
<name>A0ABT4PUA7_9MYCO</name>
<evidence type="ECO:0000313" key="1">
    <source>
        <dbReference type="EMBL" id="MCZ8380120.1"/>
    </source>
</evidence>
<organism evidence="1 2">
    <name type="scientific">Mycobacterium hippophais</name>
    <dbReference type="NCBI Taxonomy" id="3016340"/>
    <lineage>
        <taxon>Bacteria</taxon>
        <taxon>Bacillati</taxon>
        <taxon>Actinomycetota</taxon>
        <taxon>Actinomycetes</taxon>
        <taxon>Mycobacteriales</taxon>
        <taxon>Mycobacteriaceae</taxon>
        <taxon>Mycobacterium</taxon>
    </lineage>
</organism>
<keyword evidence="2" id="KW-1185">Reference proteome</keyword>